<dbReference type="InterPro" id="IPR023996">
    <property type="entry name" value="TonB-dep_OMP_SusC/RagA"/>
</dbReference>
<protein>
    <submittedName>
        <fullName evidence="9">TonB-dependent receptor</fullName>
    </submittedName>
</protein>
<dbReference type="Pfam" id="PF13715">
    <property type="entry name" value="CarbopepD_reg_2"/>
    <property type="match status" value="1"/>
</dbReference>
<gene>
    <name evidence="9" type="ORF">ABE541_14935</name>
</gene>
<dbReference type="SUPFAM" id="SSF56935">
    <property type="entry name" value="Porins"/>
    <property type="match status" value="1"/>
</dbReference>
<keyword evidence="5 7" id="KW-0472">Membrane</keyword>
<keyword evidence="4 7" id="KW-0812">Transmembrane</keyword>
<dbReference type="InterPro" id="IPR012910">
    <property type="entry name" value="Plug_dom"/>
</dbReference>
<evidence type="ECO:0000313" key="9">
    <source>
        <dbReference type="EMBL" id="MEN5378557.1"/>
    </source>
</evidence>
<evidence type="ECO:0000256" key="1">
    <source>
        <dbReference type="ARBA" id="ARBA00004571"/>
    </source>
</evidence>
<dbReference type="Proteomes" id="UP001409291">
    <property type="component" value="Unassembled WGS sequence"/>
</dbReference>
<dbReference type="Gene3D" id="2.60.40.1120">
    <property type="entry name" value="Carboxypeptidase-like, regulatory domain"/>
    <property type="match status" value="1"/>
</dbReference>
<dbReference type="InterPro" id="IPR023997">
    <property type="entry name" value="TonB-dep_OMP_SusC/RagA_CS"/>
</dbReference>
<keyword evidence="6 7" id="KW-0998">Cell outer membrane</keyword>
<evidence type="ECO:0000256" key="5">
    <source>
        <dbReference type="ARBA" id="ARBA00023136"/>
    </source>
</evidence>
<keyword evidence="3 7" id="KW-1134">Transmembrane beta strand</keyword>
<organism evidence="9 10">
    <name type="scientific">Sphingobacterium kitahiroshimense</name>
    <dbReference type="NCBI Taxonomy" id="470446"/>
    <lineage>
        <taxon>Bacteria</taxon>
        <taxon>Pseudomonadati</taxon>
        <taxon>Bacteroidota</taxon>
        <taxon>Sphingobacteriia</taxon>
        <taxon>Sphingobacteriales</taxon>
        <taxon>Sphingobacteriaceae</taxon>
        <taxon>Sphingobacterium</taxon>
    </lineage>
</organism>
<accession>A0ABV0BVF1</accession>
<dbReference type="Gene3D" id="2.40.170.20">
    <property type="entry name" value="TonB-dependent receptor, beta-barrel domain"/>
    <property type="match status" value="1"/>
</dbReference>
<dbReference type="RefSeq" id="WP_339424272.1">
    <property type="nucleotide sequence ID" value="NZ_JBDJLH010000002.1"/>
</dbReference>
<comment type="subcellular location">
    <subcellularLocation>
        <location evidence="1 7">Cell outer membrane</location>
        <topology evidence="1 7">Multi-pass membrane protein</topology>
    </subcellularLocation>
</comment>
<keyword evidence="2 7" id="KW-0813">Transport</keyword>
<dbReference type="InterPro" id="IPR039426">
    <property type="entry name" value="TonB-dep_rcpt-like"/>
</dbReference>
<evidence type="ECO:0000256" key="2">
    <source>
        <dbReference type="ARBA" id="ARBA00022448"/>
    </source>
</evidence>
<comment type="similarity">
    <text evidence="7">Belongs to the TonB-dependent receptor family.</text>
</comment>
<keyword evidence="10" id="KW-1185">Reference proteome</keyword>
<dbReference type="Pfam" id="PF07715">
    <property type="entry name" value="Plug"/>
    <property type="match status" value="1"/>
</dbReference>
<evidence type="ECO:0000256" key="4">
    <source>
        <dbReference type="ARBA" id="ARBA00022692"/>
    </source>
</evidence>
<dbReference type="InterPro" id="IPR008969">
    <property type="entry name" value="CarboxyPept-like_regulatory"/>
</dbReference>
<dbReference type="NCBIfam" id="TIGR04056">
    <property type="entry name" value="OMP_RagA_SusC"/>
    <property type="match status" value="1"/>
</dbReference>
<sequence>MKKLGVLRYSILILFLIHSLNSLYAQIEPKPIINASLVGTVIDASSKEPIEGVTVQLEAVTHSVKTDGNGRFQFVTGQKLPFTLIVSFVGYEKKKIVINTSPTVIELSPTTEDLDEVVVVGYGTQKRRDLTGSVASLNESLLKQNVSSLDQTLKGGISGVQVTQTSGQPGGGVSIRIRGGASIQGGNEPLYVIDGFPIYNQTESTGVGSGTPVNPMSSINPSDVESIEVLKDAAATAIYGSRGANGVILVTTKKGKAGRVQLSYDGSIGQQQVLKKIDVLTAPDFAILRNEALYDAYPNLGKFQYLTQDKIDQLGSGTNWQKEAFQNAQITNHQLSLSGGAEQVQYFIGANYFDQDGVIKNTDFKRLGFRSNINANPFKRLNVGANFSINRTTSQIAPSGIVNALLIMPPTATIYDADGSYTLRNPFENIFANPIATLKETTNTSNALRILGTSFAQYDIIEGLQAKVLLGVDLNNRIDKFYLPSYIYEGAGNNGKANLGNLDSYSWLNENTLNYTTSFQDHHLNALVGFTQQEAKNETFNAGAENFVTDDLLYNSLQSGSTLVRPNSDAYSWILHSYLARVNYNYANKYYLSASIRRDGSSRFGADNKWGNFPSLAFSWRASNESFFKETFSAVNDLKIRASFGTTGNQEIGQYQSLSTLYNLNYLFGNKIVTGFASQRIPNKNLGWETTYQYDGGFDIALFNSKLQFTLDYYYKKTTDLLLNVEIPWTSGYASSLQNFGSVSNKGFEFGLKTRNLNGKFVWNTDVNFSFNRNQVLTIGTGAQSYISGNYIIKVGEPLGTFYGTQIDGILQKGEESTKGLFTGNAIPKAGDRLYKDIDGDGKFTTANDRGIIGNAQPDFIFGLTNTLSYRGFDLTFLIQGTVGNELLNINRQNLEMFTGQQNASTDALDRWTETNTSQSYPRAKLDPAPIFSDQFVENGSFVRLKSFQFGYTIPKHVLNATRISNLNVYLSGQNLLTWSKYKGFDPEVTSGSNVQIGTDSGIYPASRSLTVGLSLTF</sequence>
<dbReference type="EMBL" id="JBDJNQ010000007">
    <property type="protein sequence ID" value="MEN5378557.1"/>
    <property type="molecule type" value="Genomic_DNA"/>
</dbReference>
<evidence type="ECO:0000256" key="3">
    <source>
        <dbReference type="ARBA" id="ARBA00022452"/>
    </source>
</evidence>
<evidence type="ECO:0000256" key="6">
    <source>
        <dbReference type="ARBA" id="ARBA00023237"/>
    </source>
</evidence>
<dbReference type="SUPFAM" id="SSF49464">
    <property type="entry name" value="Carboxypeptidase regulatory domain-like"/>
    <property type="match status" value="1"/>
</dbReference>
<comment type="caution">
    <text evidence="9">The sequence shown here is derived from an EMBL/GenBank/DDBJ whole genome shotgun (WGS) entry which is preliminary data.</text>
</comment>
<evidence type="ECO:0000259" key="8">
    <source>
        <dbReference type="Pfam" id="PF07715"/>
    </source>
</evidence>
<keyword evidence="9" id="KW-0675">Receptor</keyword>
<evidence type="ECO:0000313" key="10">
    <source>
        <dbReference type="Proteomes" id="UP001409291"/>
    </source>
</evidence>
<proteinExistence type="inferred from homology"/>
<name>A0ABV0BVF1_9SPHI</name>
<dbReference type="PROSITE" id="PS52016">
    <property type="entry name" value="TONB_DEPENDENT_REC_3"/>
    <property type="match status" value="1"/>
</dbReference>
<dbReference type="InterPro" id="IPR036942">
    <property type="entry name" value="Beta-barrel_TonB_sf"/>
</dbReference>
<evidence type="ECO:0000256" key="7">
    <source>
        <dbReference type="PROSITE-ProRule" id="PRU01360"/>
    </source>
</evidence>
<dbReference type="InterPro" id="IPR037066">
    <property type="entry name" value="Plug_dom_sf"/>
</dbReference>
<dbReference type="NCBIfam" id="TIGR04057">
    <property type="entry name" value="SusC_RagA_signa"/>
    <property type="match status" value="1"/>
</dbReference>
<feature type="domain" description="TonB-dependent receptor plug" evidence="8">
    <location>
        <begin position="127"/>
        <end position="247"/>
    </location>
</feature>
<reference evidence="9 10" key="1">
    <citation type="submission" date="2024-04" db="EMBL/GenBank/DDBJ databases">
        <title>WGS of bacteria from Torrens River.</title>
        <authorList>
            <person name="Wyrsch E.R."/>
            <person name="Drigo B."/>
        </authorList>
    </citation>
    <scope>NUCLEOTIDE SEQUENCE [LARGE SCALE GENOMIC DNA]</scope>
    <source>
        <strain evidence="9 10">TWI391</strain>
    </source>
</reference>
<dbReference type="Gene3D" id="2.170.130.10">
    <property type="entry name" value="TonB-dependent receptor, plug domain"/>
    <property type="match status" value="1"/>
</dbReference>